<comment type="caution">
    <text evidence="5">The sequence shown here is derived from an EMBL/GenBank/DDBJ whole genome shotgun (WGS) entry which is preliminary data.</text>
</comment>
<comment type="similarity">
    <text evidence="1">Belongs to the 'phage' integrase family.</text>
</comment>
<dbReference type="GO" id="GO:0015074">
    <property type="term" value="P:DNA integration"/>
    <property type="evidence" value="ECO:0007669"/>
    <property type="project" value="InterPro"/>
</dbReference>
<reference evidence="5" key="1">
    <citation type="submission" date="2020-04" db="EMBL/GenBank/DDBJ databases">
        <title>Deep metagenomics examines the oral microbiome during advanced dental caries in children, revealing novel taxa and co-occurrences with host molecules.</title>
        <authorList>
            <person name="Baker J.L."/>
            <person name="Morton J.T."/>
            <person name="Dinis M."/>
            <person name="Alvarez R."/>
            <person name="Tran N.C."/>
            <person name="Knight R."/>
            <person name="Edlund A."/>
        </authorList>
    </citation>
    <scope>NUCLEOTIDE SEQUENCE</scope>
    <source>
        <strain evidence="5">JCVI_44_bin.5</strain>
    </source>
</reference>
<dbReference type="Proteomes" id="UP000771736">
    <property type="component" value="Unassembled WGS sequence"/>
</dbReference>
<gene>
    <name evidence="5" type="ORF">HXN26_05990</name>
</gene>
<keyword evidence="3" id="KW-0233">DNA recombination</keyword>
<dbReference type="CDD" id="cd01185">
    <property type="entry name" value="INTN1_C_like"/>
    <property type="match status" value="1"/>
</dbReference>
<dbReference type="Pfam" id="PF13102">
    <property type="entry name" value="Phage_int_SAM_5"/>
    <property type="match status" value="1"/>
</dbReference>
<evidence type="ECO:0000256" key="2">
    <source>
        <dbReference type="ARBA" id="ARBA00023125"/>
    </source>
</evidence>
<dbReference type="Pfam" id="PF00589">
    <property type="entry name" value="Phage_integrase"/>
    <property type="match status" value="1"/>
</dbReference>
<keyword evidence="2" id="KW-0238">DNA-binding</keyword>
<proteinExistence type="inferred from homology"/>
<dbReference type="InterPro" id="IPR002104">
    <property type="entry name" value="Integrase_catalytic"/>
</dbReference>
<dbReference type="EMBL" id="JABZSJ010000026">
    <property type="protein sequence ID" value="MBF1384388.1"/>
    <property type="molecule type" value="Genomic_DNA"/>
</dbReference>
<dbReference type="AlphaFoldDB" id="A0A930HMH8"/>
<dbReference type="RefSeq" id="WP_273159571.1">
    <property type="nucleotide sequence ID" value="NZ_JABZSJ010000026.1"/>
</dbReference>
<dbReference type="InterPro" id="IPR010998">
    <property type="entry name" value="Integrase_recombinase_N"/>
</dbReference>
<dbReference type="InterPro" id="IPR013762">
    <property type="entry name" value="Integrase-like_cat_sf"/>
</dbReference>
<accession>A0A930HMH8</accession>
<dbReference type="GO" id="GO:0006310">
    <property type="term" value="P:DNA recombination"/>
    <property type="evidence" value="ECO:0007669"/>
    <property type="project" value="UniProtKB-KW"/>
</dbReference>
<organism evidence="5 6">
    <name type="scientific">Prevotella aurantiaca</name>
    <dbReference type="NCBI Taxonomy" id="596085"/>
    <lineage>
        <taxon>Bacteria</taxon>
        <taxon>Pseudomonadati</taxon>
        <taxon>Bacteroidota</taxon>
        <taxon>Bacteroidia</taxon>
        <taxon>Bacteroidales</taxon>
        <taxon>Prevotellaceae</taxon>
        <taxon>Prevotella</taxon>
    </lineage>
</organism>
<dbReference type="InterPro" id="IPR025269">
    <property type="entry name" value="SAM-like_dom"/>
</dbReference>
<evidence type="ECO:0000313" key="6">
    <source>
        <dbReference type="Proteomes" id="UP000771736"/>
    </source>
</evidence>
<protein>
    <submittedName>
        <fullName evidence="5">Tyrosine-type recombinase/integrase</fullName>
    </submittedName>
</protein>
<dbReference type="PANTHER" id="PTHR30349">
    <property type="entry name" value="PHAGE INTEGRASE-RELATED"/>
    <property type="match status" value="1"/>
</dbReference>
<dbReference type="PROSITE" id="PS51898">
    <property type="entry name" value="TYR_RECOMBINASE"/>
    <property type="match status" value="1"/>
</dbReference>
<dbReference type="Gene3D" id="1.10.443.10">
    <property type="entry name" value="Intergrase catalytic core"/>
    <property type="match status" value="1"/>
</dbReference>
<sequence length="408" mass="46387">MAKKQLFGDALTLMEGYSLNAKGKSRKVYLVGRVLKSGNVALVRYACHAGKRKRISTGVVLKPESDYTIKRNNEELLRLQNVECDTLNVDLERKDANFSPTPKNNVLLLDYIEKQRDEALRISGNKHSNFASFNALLEHIKRFDKNIKLGGVDLDWIYNFIHYLKYEALNLNFQKSKDISKNKDIKITQNTQKRLERNLNFILNKAAKSSLIISNPMGKLDRSDKITTKAGTRTYLTKEEVQKLVNVPYNGVRDIKAAFLFSCFTGLRYSDLRCITLADFHKDTIGTYLDISMVKTGERLRVYVPDNALHMIPKRERTNTEAIFDLPKNDAGNVYLRRWIKMAGIDKNITFHCARHTAATLLLSSGLPLAVVSKQLGHLKISTTQIYAKIVDEAQVQAANTMDKIINI</sequence>
<evidence type="ECO:0000256" key="1">
    <source>
        <dbReference type="ARBA" id="ARBA00008857"/>
    </source>
</evidence>
<dbReference type="PANTHER" id="PTHR30349:SF64">
    <property type="entry name" value="PROPHAGE INTEGRASE INTD-RELATED"/>
    <property type="match status" value="1"/>
</dbReference>
<evidence type="ECO:0000256" key="3">
    <source>
        <dbReference type="ARBA" id="ARBA00023172"/>
    </source>
</evidence>
<dbReference type="InterPro" id="IPR011010">
    <property type="entry name" value="DNA_brk_join_enz"/>
</dbReference>
<name>A0A930HMH8_9BACT</name>
<evidence type="ECO:0000313" key="5">
    <source>
        <dbReference type="EMBL" id="MBF1384388.1"/>
    </source>
</evidence>
<feature type="domain" description="Tyr recombinase" evidence="4">
    <location>
        <begin position="231"/>
        <end position="400"/>
    </location>
</feature>
<dbReference type="Gene3D" id="1.10.150.130">
    <property type="match status" value="1"/>
</dbReference>
<dbReference type="InterPro" id="IPR050090">
    <property type="entry name" value="Tyrosine_recombinase_XerCD"/>
</dbReference>
<dbReference type="GO" id="GO:0003677">
    <property type="term" value="F:DNA binding"/>
    <property type="evidence" value="ECO:0007669"/>
    <property type="project" value="UniProtKB-KW"/>
</dbReference>
<dbReference type="SUPFAM" id="SSF56349">
    <property type="entry name" value="DNA breaking-rejoining enzymes"/>
    <property type="match status" value="1"/>
</dbReference>
<evidence type="ECO:0000259" key="4">
    <source>
        <dbReference type="PROSITE" id="PS51898"/>
    </source>
</evidence>